<dbReference type="InterPro" id="IPR011032">
    <property type="entry name" value="GroES-like_sf"/>
</dbReference>
<comment type="cofactor">
    <cofactor evidence="1 5">
        <name>Zn(2+)</name>
        <dbReference type="ChEBI" id="CHEBI:29105"/>
    </cofactor>
</comment>
<dbReference type="EMBL" id="VDFW01000010">
    <property type="protein sequence ID" value="TNC25697.1"/>
    <property type="molecule type" value="Genomic_DNA"/>
</dbReference>
<sequence length="343" mass="35799">MKAVVFAGQGQVRLADVPEPVLQAPTDGIVRVERAAICGTDLHSVAHPVNLPEGFVLGHEFAGQIVGLGDAVQGHRVGDRVVGADFTACGTCWWCRRGDHWECAERRFFGTGSAFGPPLPGAQAELVRVPFADTVLRPVPADVSLDAAVFLGDTLATAHVAIRRAELRPGDTVSVIGGGPVGQLTSLAAQACGAGVVILVEPVESRRHLAAGEGALTAVPERARGLVDQVTDGRGADVVVDAIGGGIGLDTAFGLVRRRGTVVSAGVHTGAWSVPADRAFADELCLRFVIGDLMRHGDELVGLVRSGAVDPTVVASETVALDDAPEAYRRMAERRTLKSLIRL</sequence>
<dbReference type="PROSITE" id="PS00059">
    <property type="entry name" value="ADH_ZINC"/>
    <property type="match status" value="1"/>
</dbReference>
<name>A0A5C4M1A1_9PSEU</name>
<evidence type="ECO:0000256" key="4">
    <source>
        <dbReference type="ARBA" id="ARBA00023002"/>
    </source>
</evidence>
<dbReference type="RefSeq" id="WP_139097082.1">
    <property type="nucleotide sequence ID" value="NZ_VDFW01000010.1"/>
</dbReference>
<dbReference type="Proteomes" id="UP000305546">
    <property type="component" value="Unassembled WGS sequence"/>
</dbReference>
<evidence type="ECO:0000256" key="1">
    <source>
        <dbReference type="ARBA" id="ARBA00001947"/>
    </source>
</evidence>
<reference evidence="7 8" key="1">
    <citation type="submission" date="2019-06" db="EMBL/GenBank/DDBJ databases">
        <title>Amycolatopsis alkalitolerans sp. nov., isolated from Gastrodia elata Blume.</title>
        <authorList>
            <person name="Narsing Rao M.P."/>
            <person name="Li W.J."/>
        </authorList>
    </citation>
    <scope>NUCLEOTIDE SEQUENCE [LARGE SCALE GENOMIC DNA]</scope>
    <source>
        <strain evidence="7 8">SYSUP0005</strain>
    </source>
</reference>
<evidence type="ECO:0000256" key="3">
    <source>
        <dbReference type="ARBA" id="ARBA00022833"/>
    </source>
</evidence>
<dbReference type="PANTHER" id="PTHR42813:SF2">
    <property type="entry name" value="DEHYDROGENASE, ZINC-CONTAINING, PUTATIVE (AFU_ORTHOLOGUE AFUA_2G02810)-RELATED"/>
    <property type="match status" value="1"/>
</dbReference>
<comment type="caution">
    <text evidence="7">The sequence shown here is derived from an EMBL/GenBank/DDBJ whole genome shotgun (WGS) entry which is preliminary data.</text>
</comment>
<dbReference type="SMART" id="SM00829">
    <property type="entry name" value="PKS_ER"/>
    <property type="match status" value="1"/>
</dbReference>
<dbReference type="GO" id="GO:0008270">
    <property type="term" value="F:zinc ion binding"/>
    <property type="evidence" value="ECO:0007669"/>
    <property type="project" value="InterPro"/>
</dbReference>
<evidence type="ECO:0000256" key="5">
    <source>
        <dbReference type="RuleBase" id="RU361277"/>
    </source>
</evidence>
<dbReference type="PANTHER" id="PTHR42813">
    <property type="entry name" value="ZINC-TYPE ALCOHOL DEHYDROGENASE-LIKE"/>
    <property type="match status" value="1"/>
</dbReference>
<feature type="domain" description="Enoyl reductase (ER)" evidence="6">
    <location>
        <begin position="8"/>
        <end position="341"/>
    </location>
</feature>
<dbReference type="InterPro" id="IPR036291">
    <property type="entry name" value="NAD(P)-bd_dom_sf"/>
</dbReference>
<keyword evidence="3 5" id="KW-0862">Zinc</keyword>
<dbReference type="Pfam" id="PF00107">
    <property type="entry name" value="ADH_zinc_N"/>
    <property type="match status" value="1"/>
</dbReference>
<keyword evidence="2 5" id="KW-0479">Metal-binding</keyword>
<dbReference type="OrthoDB" id="241504at2"/>
<protein>
    <submittedName>
        <fullName evidence="7">Zinc-binding dehydrogenase</fullName>
    </submittedName>
</protein>
<keyword evidence="8" id="KW-1185">Reference proteome</keyword>
<dbReference type="InterPro" id="IPR020843">
    <property type="entry name" value="ER"/>
</dbReference>
<evidence type="ECO:0000313" key="8">
    <source>
        <dbReference type="Proteomes" id="UP000305546"/>
    </source>
</evidence>
<keyword evidence="4" id="KW-0560">Oxidoreductase</keyword>
<dbReference type="SUPFAM" id="SSF50129">
    <property type="entry name" value="GroES-like"/>
    <property type="match status" value="1"/>
</dbReference>
<dbReference type="InterPro" id="IPR013154">
    <property type="entry name" value="ADH-like_N"/>
</dbReference>
<dbReference type="AlphaFoldDB" id="A0A5C4M1A1"/>
<dbReference type="SUPFAM" id="SSF51735">
    <property type="entry name" value="NAD(P)-binding Rossmann-fold domains"/>
    <property type="match status" value="1"/>
</dbReference>
<dbReference type="InterPro" id="IPR013149">
    <property type="entry name" value="ADH-like_C"/>
</dbReference>
<proteinExistence type="inferred from homology"/>
<evidence type="ECO:0000256" key="2">
    <source>
        <dbReference type="ARBA" id="ARBA00022723"/>
    </source>
</evidence>
<dbReference type="Gene3D" id="3.90.180.10">
    <property type="entry name" value="Medium-chain alcohol dehydrogenases, catalytic domain"/>
    <property type="match status" value="1"/>
</dbReference>
<comment type="similarity">
    <text evidence="5">Belongs to the zinc-containing alcohol dehydrogenase family.</text>
</comment>
<dbReference type="InterPro" id="IPR002328">
    <property type="entry name" value="ADH_Zn_CS"/>
</dbReference>
<organism evidence="7 8">
    <name type="scientific">Amycolatopsis alkalitolerans</name>
    <dbReference type="NCBI Taxonomy" id="2547244"/>
    <lineage>
        <taxon>Bacteria</taxon>
        <taxon>Bacillati</taxon>
        <taxon>Actinomycetota</taxon>
        <taxon>Actinomycetes</taxon>
        <taxon>Pseudonocardiales</taxon>
        <taxon>Pseudonocardiaceae</taxon>
        <taxon>Amycolatopsis</taxon>
    </lineage>
</organism>
<evidence type="ECO:0000313" key="7">
    <source>
        <dbReference type="EMBL" id="TNC25697.1"/>
    </source>
</evidence>
<dbReference type="Gene3D" id="3.40.50.720">
    <property type="entry name" value="NAD(P)-binding Rossmann-like Domain"/>
    <property type="match status" value="1"/>
</dbReference>
<evidence type="ECO:0000259" key="6">
    <source>
        <dbReference type="SMART" id="SM00829"/>
    </source>
</evidence>
<accession>A0A5C4M1A1</accession>
<dbReference type="GO" id="GO:0016491">
    <property type="term" value="F:oxidoreductase activity"/>
    <property type="evidence" value="ECO:0007669"/>
    <property type="project" value="UniProtKB-KW"/>
</dbReference>
<dbReference type="Pfam" id="PF08240">
    <property type="entry name" value="ADH_N"/>
    <property type="match status" value="1"/>
</dbReference>
<gene>
    <name evidence="7" type="ORF">FG385_13665</name>
</gene>